<protein>
    <submittedName>
        <fullName evidence="3">EOG090X06GX</fullName>
    </submittedName>
</protein>
<name>A0A9N6WW42_9CRUS</name>
<sequence>MSGGIIQFHNCFILRGGQILKDDLWTRNGKIINPEKVFFDERTYADVRINCQGVLIAPGFIDVQINGGFGVDFSHDDENVEEGLKTVAKGMLAHGTTSFCPTLVTSPPEFYHKVIGRMGRTPGGPQGAENLGVHVEGPFISPQKKGAHEVKFIQKFINGFKAIEEVYGPHWRNITMITLAPELEQSSEVVENLTKNGVTVSLGHSTGSLVQGEQAVREGASFITHLFNAMLPVS</sequence>
<accession>A0A9N6WW42</accession>
<dbReference type="InterPro" id="IPR032466">
    <property type="entry name" value="Metal_Hydrolase"/>
</dbReference>
<evidence type="ECO:0000313" key="3">
    <source>
        <dbReference type="EMBL" id="CAG4634791.1"/>
    </source>
</evidence>
<dbReference type="AlphaFoldDB" id="A0A9N6WW42"/>
<dbReference type="PANTHER" id="PTHR11113:SF14">
    <property type="entry name" value="N-ACETYLGLUCOSAMINE-6-PHOSPHATE DEACETYLASE"/>
    <property type="match status" value="1"/>
</dbReference>
<dbReference type="SUPFAM" id="SSF51338">
    <property type="entry name" value="Composite domain of metallo-dependent hydrolases"/>
    <property type="match status" value="1"/>
</dbReference>
<gene>
    <name evidence="3" type="primary">EOG090X06GX</name>
</gene>
<dbReference type="InterPro" id="IPR011059">
    <property type="entry name" value="Metal-dep_hydrolase_composite"/>
</dbReference>
<dbReference type="InterPro" id="IPR006680">
    <property type="entry name" value="Amidohydro-rel"/>
</dbReference>
<dbReference type="Gene3D" id="3.20.20.140">
    <property type="entry name" value="Metal-dependent hydrolases"/>
    <property type="match status" value="1"/>
</dbReference>
<dbReference type="GO" id="GO:0008448">
    <property type="term" value="F:N-acetylglucosamine-6-phosphate deacetylase activity"/>
    <property type="evidence" value="ECO:0007669"/>
    <property type="project" value="TreeGrafter"/>
</dbReference>
<evidence type="ECO:0000256" key="1">
    <source>
        <dbReference type="ARBA" id="ARBA00022801"/>
    </source>
</evidence>
<keyword evidence="1" id="KW-0378">Hydrolase</keyword>
<dbReference type="Pfam" id="PF01979">
    <property type="entry name" value="Amidohydro_1"/>
    <property type="match status" value="1"/>
</dbReference>
<evidence type="ECO:0000259" key="2">
    <source>
        <dbReference type="Pfam" id="PF01979"/>
    </source>
</evidence>
<dbReference type="GO" id="GO:0006046">
    <property type="term" value="P:N-acetylglucosamine catabolic process"/>
    <property type="evidence" value="ECO:0007669"/>
    <property type="project" value="TreeGrafter"/>
</dbReference>
<reference evidence="3" key="1">
    <citation type="submission" date="2021-04" db="EMBL/GenBank/DDBJ databases">
        <authorList>
            <person name="Cornetti L."/>
        </authorList>
    </citation>
    <scope>NUCLEOTIDE SEQUENCE</scope>
</reference>
<organism evidence="3">
    <name type="scientific">Alona affinis</name>
    <dbReference type="NCBI Taxonomy" id="381656"/>
    <lineage>
        <taxon>Eukaryota</taxon>
        <taxon>Metazoa</taxon>
        <taxon>Ecdysozoa</taxon>
        <taxon>Arthropoda</taxon>
        <taxon>Crustacea</taxon>
        <taxon>Branchiopoda</taxon>
        <taxon>Diplostraca</taxon>
        <taxon>Cladocera</taxon>
        <taxon>Anomopoda</taxon>
        <taxon>Chydoridae</taxon>
        <taxon>Alona</taxon>
    </lineage>
</organism>
<feature type="domain" description="Amidohydrolase-related" evidence="2">
    <location>
        <begin position="56"/>
        <end position="230"/>
    </location>
</feature>
<dbReference type="PANTHER" id="PTHR11113">
    <property type="entry name" value="N-ACETYLGLUCOSAMINE-6-PHOSPHATE DEACETYLASE"/>
    <property type="match status" value="1"/>
</dbReference>
<dbReference type="EMBL" id="OC978136">
    <property type="protein sequence ID" value="CAG4634791.1"/>
    <property type="molecule type" value="Genomic_DNA"/>
</dbReference>
<dbReference type="SUPFAM" id="SSF51556">
    <property type="entry name" value="Metallo-dependent hydrolases"/>
    <property type="match status" value="1"/>
</dbReference>
<proteinExistence type="predicted"/>